<evidence type="ECO:0000256" key="1">
    <source>
        <dbReference type="SAM" id="Phobius"/>
    </source>
</evidence>
<name>A0A1G8WAT1_9BACT</name>
<sequence>MKRMNATEKWLLLGNLAWAGYLTGLIWYVQWVHYPIFARAQTDFALFHRAHTSTTGQVVMVPMLAELALALALVIYAGQRIPTGWAWVALGLVLLVWAVTFFISVPLHNQLSHGYDEAAARRLVQTNWLRTIAWTARFGILLYVVSRQL</sequence>
<keyword evidence="1" id="KW-1133">Transmembrane helix</keyword>
<protein>
    <recommendedName>
        <fullName evidence="4">DUF1772 domain-containing protein</fullName>
    </recommendedName>
</protein>
<accession>A0A1G8WAT1</accession>
<dbReference type="Proteomes" id="UP000198510">
    <property type="component" value="Unassembled WGS sequence"/>
</dbReference>
<dbReference type="EMBL" id="FNFO01000001">
    <property type="protein sequence ID" value="SDJ74700.1"/>
    <property type="molecule type" value="Genomic_DNA"/>
</dbReference>
<evidence type="ECO:0008006" key="4">
    <source>
        <dbReference type="Google" id="ProtNLM"/>
    </source>
</evidence>
<proteinExistence type="predicted"/>
<keyword evidence="3" id="KW-1185">Reference proteome</keyword>
<keyword evidence="1" id="KW-0472">Membrane</keyword>
<keyword evidence="1" id="KW-0812">Transmembrane</keyword>
<feature type="transmembrane region" description="Helical" evidence="1">
    <location>
        <begin position="12"/>
        <end position="29"/>
    </location>
</feature>
<feature type="transmembrane region" description="Helical" evidence="1">
    <location>
        <begin position="59"/>
        <end position="78"/>
    </location>
</feature>
<evidence type="ECO:0000313" key="2">
    <source>
        <dbReference type="EMBL" id="SDJ74700.1"/>
    </source>
</evidence>
<gene>
    <name evidence="2" type="ORF">SAMN05421823_1013</name>
</gene>
<reference evidence="2 3" key="1">
    <citation type="submission" date="2016-10" db="EMBL/GenBank/DDBJ databases">
        <authorList>
            <person name="de Groot N.N."/>
        </authorList>
    </citation>
    <scope>NUCLEOTIDE SEQUENCE [LARGE SCALE GENOMIC DNA]</scope>
    <source>
        <strain evidence="2 3">DSM 25186</strain>
    </source>
</reference>
<dbReference type="AlphaFoldDB" id="A0A1G8WAT1"/>
<dbReference type="STRING" id="1075417.SAMN05421823_1013"/>
<evidence type="ECO:0000313" key="3">
    <source>
        <dbReference type="Proteomes" id="UP000198510"/>
    </source>
</evidence>
<feature type="transmembrane region" description="Helical" evidence="1">
    <location>
        <begin position="85"/>
        <end position="107"/>
    </location>
</feature>
<organism evidence="2 3">
    <name type="scientific">Catalinimonas alkaloidigena</name>
    <dbReference type="NCBI Taxonomy" id="1075417"/>
    <lineage>
        <taxon>Bacteria</taxon>
        <taxon>Pseudomonadati</taxon>
        <taxon>Bacteroidota</taxon>
        <taxon>Cytophagia</taxon>
        <taxon>Cytophagales</taxon>
        <taxon>Catalimonadaceae</taxon>
        <taxon>Catalinimonas</taxon>
    </lineage>
</organism>